<dbReference type="EMBL" id="JAUDUY010000004">
    <property type="protein sequence ID" value="MDM9631871.1"/>
    <property type="molecule type" value="Genomic_DNA"/>
</dbReference>
<dbReference type="InterPro" id="IPR006659">
    <property type="entry name" value="Arsenate_reductase"/>
</dbReference>
<proteinExistence type="inferred from homology"/>
<dbReference type="InterPro" id="IPR006660">
    <property type="entry name" value="Arsenate_reductase-like"/>
</dbReference>
<dbReference type="Pfam" id="PF03960">
    <property type="entry name" value="ArsC"/>
    <property type="match status" value="1"/>
</dbReference>
<comment type="caution">
    <text evidence="4">The sequence shown here is derived from an EMBL/GenBank/DDBJ whole genome shotgun (WGS) entry which is preliminary data.</text>
</comment>
<dbReference type="SUPFAM" id="SSF52833">
    <property type="entry name" value="Thioredoxin-like"/>
    <property type="match status" value="1"/>
</dbReference>
<comment type="similarity">
    <text evidence="1 3">Belongs to the ArsC family.</text>
</comment>
<dbReference type="PROSITE" id="PS51353">
    <property type="entry name" value="ARSC"/>
    <property type="match status" value="1"/>
</dbReference>
<dbReference type="Gene3D" id="3.40.30.10">
    <property type="entry name" value="Glutaredoxin"/>
    <property type="match status" value="1"/>
</dbReference>
<reference evidence="4" key="1">
    <citation type="submission" date="2023-06" db="EMBL/GenBank/DDBJ databases">
        <title>Robiginitalea aurantiacus sp. nov. and Algoriphagus sediminis sp. nov., isolated from coastal sediment.</title>
        <authorList>
            <person name="Zhou Z.Y."/>
            <person name="An J."/>
            <person name="Jia Y.W."/>
            <person name="Du Z.J."/>
        </authorList>
    </citation>
    <scope>NUCLEOTIDE SEQUENCE</scope>
    <source>
        <strain evidence="4">M39</strain>
    </source>
</reference>
<evidence type="ECO:0000256" key="3">
    <source>
        <dbReference type="PROSITE-ProRule" id="PRU01282"/>
    </source>
</evidence>
<dbReference type="Proteomes" id="UP001174839">
    <property type="component" value="Unassembled WGS sequence"/>
</dbReference>
<dbReference type="GO" id="GO:0008794">
    <property type="term" value="F:arsenate reductase (glutaredoxin) activity"/>
    <property type="evidence" value="ECO:0007669"/>
    <property type="project" value="UniProtKB-EC"/>
</dbReference>
<dbReference type="NCBIfam" id="TIGR00014">
    <property type="entry name" value="arsC"/>
    <property type="match status" value="1"/>
</dbReference>
<protein>
    <submittedName>
        <fullName evidence="4">Arsenate reductase (Glutaredoxin)</fullName>
        <ecNumber evidence="4">1.20.4.1</ecNumber>
    </submittedName>
</protein>
<gene>
    <name evidence="4" type="primary">arsC</name>
    <name evidence="4" type="ORF">QU605_10330</name>
</gene>
<evidence type="ECO:0000313" key="5">
    <source>
        <dbReference type="Proteomes" id="UP001174839"/>
    </source>
</evidence>
<dbReference type="CDD" id="cd03034">
    <property type="entry name" value="ArsC_ArsC"/>
    <property type="match status" value="1"/>
</dbReference>
<dbReference type="PANTHER" id="PTHR30041:SF4">
    <property type="entry name" value="ARSENATE REDUCTASE"/>
    <property type="match status" value="1"/>
</dbReference>
<name>A0ABT7WG28_9FLAO</name>
<dbReference type="EC" id="1.20.4.1" evidence="4"/>
<dbReference type="PANTHER" id="PTHR30041">
    <property type="entry name" value="ARSENATE REDUCTASE"/>
    <property type="match status" value="1"/>
</dbReference>
<evidence type="ECO:0000313" key="4">
    <source>
        <dbReference type="EMBL" id="MDM9631871.1"/>
    </source>
</evidence>
<sequence>MIQIYHNPRCRKSRETLAMVESSGQPFEVIEYLKTPPTPGELKALLQKLELEANQLVRKGETIWKTQFKGKDLTESEILSAMAQYPKLIERPIVVKGPRAILGRPPENVRDLL</sequence>
<evidence type="ECO:0000256" key="1">
    <source>
        <dbReference type="ARBA" id="ARBA00007198"/>
    </source>
</evidence>
<keyword evidence="2 4" id="KW-0560">Oxidoreductase</keyword>
<evidence type="ECO:0000256" key="2">
    <source>
        <dbReference type="ARBA" id="ARBA00023002"/>
    </source>
</evidence>
<dbReference type="InterPro" id="IPR036249">
    <property type="entry name" value="Thioredoxin-like_sf"/>
</dbReference>
<dbReference type="RefSeq" id="WP_289725233.1">
    <property type="nucleotide sequence ID" value="NZ_JAUDUY010000004.1"/>
</dbReference>
<accession>A0ABT7WG28</accession>
<keyword evidence="5" id="KW-1185">Reference proteome</keyword>
<organism evidence="4 5">
    <name type="scientific">Robiginitalea aurantiaca</name>
    <dbReference type="NCBI Taxonomy" id="3056915"/>
    <lineage>
        <taxon>Bacteria</taxon>
        <taxon>Pseudomonadati</taxon>
        <taxon>Bacteroidota</taxon>
        <taxon>Flavobacteriia</taxon>
        <taxon>Flavobacteriales</taxon>
        <taxon>Flavobacteriaceae</taxon>
        <taxon>Robiginitalea</taxon>
    </lineage>
</organism>